<keyword evidence="9 13" id="KW-0328">Glycosyltransferase</keyword>
<dbReference type="Gene3D" id="3.40.50.2020">
    <property type="match status" value="1"/>
</dbReference>
<dbReference type="AlphaFoldDB" id="A0A1Y2FAY0"/>
<comment type="pathway">
    <text evidence="4">Purine metabolism; AMP biosynthesis via salvage pathway; AMP from adenine: step 1/1.</text>
</comment>
<dbReference type="NCBIfam" id="NF002636">
    <property type="entry name" value="PRK02304.1-5"/>
    <property type="match status" value="1"/>
</dbReference>
<keyword evidence="8" id="KW-0963">Cytoplasm</keyword>
<protein>
    <recommendedName>
        <fullName evidence="7">adenine phosphoribosyltransferase</fullName>
        <ecNumber evidence="7">2.4.2.7</ecNumber>
    </recommendedName>
</protein>
<dbReference type="STRING" id="56484.A0A1Y2FAY0"/>
<evidence type="ECO:0000256" key="5">
    <source>
        <dbReference type="ARBA" id="ARBA00008391"/>
    </source>
</evidence>
<comment type="catalytic activity">
    <reaction evidence="1">
        <text>AMP + diphosphate = 5-phospho-alpha-D-ribose 1-diphosphate + adenine</text>
        <dbReference type="Rhea" id="RHEA:16609"/>
        <dbReference type="ChEBI" id="CHEBI:16708"/>
        <dbReference type="ChEBI" id="CHEBI:33019"/>
        <dbReference type="ChEBI" id="CHEBI:58017"/>
        <dbReference type="ChEBI" id="CHEBI:456215"/>
        <dbReference type="EC" id="2.4.2.7"/>
    </reaction>
</comment>
<evidence type="ECO:0000256" key="11">
    <source>
        <dbReference type="ARBA" id="ARBA00022726"/>
    </source>
</evidence>
<evidence type="ECO:0000313" key="14">
    <source>
        <dbReference type="Proteomes" id="UP000193685"/>
    </source>
</evidence>
<evidence type="ECO:0000256" key="8">
    <source>
        <dbReference type="ARBA" id="ARBA00022490"/>
    </source>
</evidence>
<evidence type="ECO:0000256" key="3">
    <source>
        <dbReference type="ARBA" id="ARBA00004496"/>
    </source>
</evidence>
<sequence>MSASDIEFLRSQLRQYPDFPQKGILFEDILPLFKSPKAFKLLVHSLAKHIKETHGQVDVIVGLDARGFLFGPTLALELDAAFVPVRKLGKLPGQCVTAEYIKEYGKDIFAMQEDAISQDQRVIIVDDIIATGGSAGAAGKLVKMVGGKTMEYVFLLELDFLKGRDQLDAPVFTLLKSQETKQL</sequence>
<evidence type="ECO:0000256" key="7">
    <source>
        <dbReference type="ARBA" id="ARBA00011893"/>
    </source>
</evidence>
<dbReference type="GO" id="GO:0005737">
    <property type="term" value="C:cytoplasm"/>
    <property type="evidence" value="ECO:0007669"/>
    <property type="project" value="UniProtKB-SubCell"/>
</dbReference>
<name>A0A1Y2FAY0_PROLT</name>
<dbReference type="InterPro" id="IPR005764">
    <property type="entry name" value="Ade_phspho_trans"/>
</dbReference>
<dbReference type="GO" id="GO:0003999">
    <property type="term" value="F:adenine phosphoribosyltransferase activity"/>
    <property type="evidence" value="ECO:0007669"/>
    <property type="project" value="UniProtKB-EC"/>
</dbReference>
<dbReference type="OrthoDB" id="363185at2759"/>
<dbReference type="PANTHER" id="PTHR32315">
    <property type="entry name" value="ADENINE PHOSPHORIBOSYLTRANSFERASE"/>
    <property type="match status" value="1"/>
</dbReference>
<evidence type="ECO:0000259" key="12">
    <source>
        <dbReference type="Pfam" id="PF00156"/>
    </source>
</evidence>
<dbReference type="RefSeq" id="XP_040724384.1">
    <property type="nucleotide sequence ID" value="XM_040871970.1"/>
</dbReference>
<dbReference type="InterPro" id="IPR029057">
    <property type="entry name" value="PRTase-like"/>
</dbReference>
<dbReference type="GO" id="GO:0044209">
    <property type="term" value="P:AMP salvage"/>
    <property type="evidence" value="ECO:0007669"/>
    <property type="project" value="UniProtKB-UniPathway"/>
</dbReference>
<comment type="caution">
    <text evidence="13">The sequence shown here is derived from an EMBL/GenBank/DDBJ whole genome shotgun (WGS) entry which is preliminary data.</text>
</comment>
<keyword evidence="10 13" id="KW-0808">Transferase</keyword>
<dbReference type="PANTHER" id="PTHR32315:SF3">
    <property type="entry name" value="ADENINE PHOSPHORIBOSYLTRANSFERASE"/>
    <property type="match status" value="1"/>
</dbReference>
<dbReference type="InterPro" id="IPR050054">
    <property type="entry name" value="UPRTase/APRTase"/>
</dbReference>
<dbReference type="GO" id="GO:0002055">
    <property type="term" value="F:adenine binding"/>
    <property type="evidence" value="ECO:0007669"/>
    <property type="project" value="TreeGrafter"/>
</dbReference>
<keyword evidence="11" id="KW-0660">Purine salvage</keyword>
<evidence type="ECO:0000256" key="2">
    <source>
        <dbReference type="ARBA" id="ARBA00003968"/>
    </source>
</evidence>
<comment type="similarity">
    <text evidence="5">Belongs to the purine/pyrimidine phosphoribosyltransferase family.</text>
</comment>
<comment type="subcellular location">
    <subcellularLocation>
        <location evidence="3">Cytoplasm</location>
    </subcellularLocation>
</comment>
<dbReference type="GO" id="GO:0006166">
    <property type="term" value="P:purine ribonucleoside salvage"/>
    <property type="evidence" value="ECO:0007669"/>
    <property type="project" value="UniProtKB-KW"/>
</dbReference>
<dbReference type="SUPFAM" id="SSF53271">
    <property type="entry name" value="PRTase-like"/>
    <property type="match status" value="1"/>
</dbReference>
<evidence type="ECO:0000256" key="9">
    <source>
        <dbReference type="ARBA" id="ARBA00022676"/>
    </source>
</evidence>
<organism evidence="13 14">
    <name type="scientific">Protomyces lactucae-debilis</name>
    <dbReference type="NCBI Taxonomy" id="2754530"/>
    <lineage>
        <taxon>Eukaryota</taxon>
        <taxon>Fungi</taxon>
        <taxon>Dikarya</taxon>
        <taxon>Ascomycota</taxon>
        <taxon>Taphrinomycotina</taxon>
        <taxon>Taphrinomycetes</taxon>
        <taxon>Taphrinales</taxon>
        <taxon>Protomycetaceae</taxon>
        <taxon>Protomyces</taxon>
    </lineage>
</organism>
<feature type="domain" description="Phosphoribosyltransferase" evidence="12">
    <location>
        <begin position="37"/>
        <end position="175"/>
    </location>
</feature>
<comment type="subunit">
    <text evidence="6">Homodimer.</text>
</comment>
<accession>A0A1Y2FAY0</accession>
<evidence type="ECO:0000256" key="10">
    <source>
        <dbReference type="ARBA" id="ARBA00022679"/>
    </source>
</evidence>
<dbReference type="CDD" id="cd06223">
    <property type="entry name" value="PRTases_typeI"/>
    <property type="match status" value="1"/>
</dbReference>
<gene>
    <name evidence="13" type="ORF">BCR37DRAFT_403106</name>
</gene>
<dbReference type="GO" id="GO:0006168">
    <property type="term" value="P:adenine salvage"/>
    <property type="evidence" value="ECO:0007669"/>
    <property type="project" value="InterPro"/>
</dbReference>
<dbReference type="EC" id="2.4.2.7" evidence="7"/>
<evidence type="ECO:0000313" key="13">
    <source>
        <dbReference type="EMBL" id="ORY80496.1"/>
    </source>
</evidence>
<comment type="function">
    <text evidence="2">Catalyzes a salvage reaction resulting in the formation of AMP, that is energically less costly than de novo synthesis.</text>
</comment>
<proteinExistence type="inferred from homology"/>
<evidence type="ECO:0000256" key="1">
    <source>
        <dbReference type="ARBA" id="ARBA00000868"/>
    </source>
</evidence>
<dbReference type="NCBIfam" id="TIGR01090">
    <property type="entry name" value="apt"/>
    <property type="match status" value="1"/>
</dbReference>
<dbReference type="NCBIfam" id="NF002634">
    <property type="entry name" value="PRK02304.1-3"/>
    <property type="match status" value="1"/>
</dbReference>
<dbReference type="GO" id="GO:0016208">
    <property type="term" value="F:AMP binding"/>
    <property type="evidence" value="ECO:0007669"/>
    <property type="project" value="TreeGrafter"/>
</dbReference>
<dbReference type="EMBL" id="MCFI01000013">
    <property type="protein sequence ID" value="ORY80496.1"/>
    <property type="molecule type" value="Genomic_DNA"/>
</dbReference>
<dbReference type="Pfam" id="PF00156">
    <property type="entry name" value="Pribosyltran"/>
    <property type="match status" value="1"/>
</dbReference>
<dbReference type="HAMAP" id="MF_00004">
    <property type="entry name" value="Aden_phosphoribosyltr"/>
    <property type="match status" value="1"/>
</dbReference>
<keyword evidence="14" id="KW-1185">Reference proteome</keyword>
<dbReference type="InterPro" id="IPR000836">
    <property type="entry name" value="PRTase_dom"/>
</dbReference>
<reference evidence="13 14" key="1">
    <citation type="submission" date="2016-07" db="EMBL/GenBank/DDBJ databases">
        <title>Pervasive Adenine N6-methylation of Active Genes in Fungi.</title>
        <authorList>
            <consortium name="DOE Joint Genome Institute"/>
            <person name="Mondo S.J."/>
            <person name="Dannebaum R.O."/>
            <person name="Kuo R.C."/>
            <person name="Labutti K."/>
            <person name="Haridas S."/>
            <person name="Kuo A."/>
            <person name="Salamov A."/>
            <person name="Ahrendt S.R."/>
            <person name="Lipzen A."/>
            <person name="Sullivan W."/>
            <person name="Andreopoulos W.B."/>
            <person name="Clum A."/>
            <person name="Lindquist E."/>
            <person name="Daum C."/>
            <person name="Ramamoorthy G.K."/>
            <person name="Gryganskyi A."/>
            <person name="Culley D."/>
            <person name="Magnuson J.K."/>
            <person name="James T.Y."/>
            <person name="O'Malley M.A."/>
            <person name="Stajich J.E."/>
            <person name="Spatafora J.W."/>
            <person name="Visel A."/>
            <person name="Grigoriev I.V."/>
        </authorList>
    </citation>
    <scope>NUCLEOTIDE SEQUENCE [LARGE SCALE GENOMIC DNA]</scope>
    <source>
        <strain evidence="13 14">12-1054</strain>
    </source>
</reference>
<dbReference type="GeneID" id="63788569"/>
<dbReference type="UniPathway" id="UPA00588">
    <property type="reaction ID" value="UER00646"/>
</dbReference>
<evidence type="ECO:0000256" key="6">
    <source>
        <dbReference type="ARBA" id="ARBA00011738"/>
    </source>
</evidence>
<dbReference type="OMA" id="ITHFVYH"/>
<evidence type="ECO:0000256" key="4">
    <source>
        <dbReference type="ARBA" id="ARBA00004659"/>
    </source>
</evidence>
<dbReference type="Proteomes" id="UP000193685">
    <property type="component" value="Unassembled WGS sequence"/>
</dbReference>
<dbReference type="FunFam" id="3.40.50.2020:FF:000004">
    <property type="entry name" value="Adenine phosphoribosyltransferase"/>
    <property type="match status" value="1"/>
</dbReference>